<sequence>MAVASARHRVKSDVVLAAALCSAGAVARARAVGEEALDATARFGLLPLRWALACLLIDIGTVTFSAQQLRELTKIRNICAGQVRRAGGCWRTA</sequence>
<evidence type="ECO:0000313" key="2">
    <source>
        <dbReference type="EMBL" id="CKT51063.1"/>
    </source>
</evidence>
<protein>
    <submittedName>
        <fullName evidence="1">Uncharacterized protein</fullName>
    </submittedName>
</protein>
<evidence type="ECO:0000313" key="1">
    <source>
        <dbReference type="EMBL" id="CFR86576.1"/>
    </source>
</evidence>
<evidence type="ECO:0000313" key="4">
    <source>
        <dbReference type="Proteomes" id="UP000048948"/>
    </source>
</evidence>
<dbReference type="AlphaFoldDB" id="A0A654U232"/>
<evidence type="ECO:0000313" key="3">
    <source>
        <dbReference type="Proteomes" id="UP000046680"/>
    </source>
</evidence>
<dbReference type="Proteomes" id="UP000048948">
    <property type="component" value="Unassembled WGS sequence"/>
</dbReference>
<organism evidence="1 3">
    <name type="scientific">Mycobacterium tuberculosis</name>
    <dbReference type="NCBI Taxonomy" id="1773"/>
    <lineage>
        <taxon>Bacteria</taxon>
        <taxon>Bacillati</taxon>
        <taxon>Actinomycetota</taxon>
        <taxon>Actinomycetes</taxon>
        <taxon>Mycobacteriales</taxon>
        <taxon>Mycobacteriaceae</taxon>
        <taxon>Mycobacterium</taxon>
        <taxon>Mycobacterium tuberculosis complex</taxon>
    </lineage>
</organism>
<proteinExistence type="predicted"/>
<reference evidence="3 4" key="1">
    <citation type="submission" date="2015-03" db="EMBL/GenBank/DDBJ databases">
        <authorList>
            <consortium name="Pathogen Informatics"/>
        </authorList>
    </citation>
    <scope>NUCLEOTIDE SEQUENCE [LARGE SCALE GENOMIC DNA]</scope>
    <source>
        <strain evidence="2 4">Bir 172</strain>
        <strain evidence="1 3">C09601061</strain>
    </source>
</reference>
<name>A0A654U232_MYCTX</name>
<dbReference type="EMBL" id="CNGE01000930">
    <property type="protein sequence ID" value="CKT51063.1"/>
    <property type="molecule type" value="Genomic_DNA"/>
</dbReference>
<dbReference type="EMBL" id="CGCX01000980">
    <property type="protein sequence ID" value="CFR86576.1"/>
    <property type="molecule type" value="Genomic_DNA"/>
</dbReference>
<accession>A0A654U232</accession>
<dbReference type="Proteomes" id="UP000046680">
    <property type="component" value="Unassembled WGS sequence"/>
</dbReference>
<gene>
    <name evidence="1" type="ORF">ERS007657_02512</name>
    <name evidence="2" type="ORF">ERS027646_03711</name>
</gene>